<evidence type="ECO:0000313" key="2">
    <source>
        <dbReference type="Proteomes" id="UP000183557"/>
    </source>
</evidence>
<dbReference type="Proteomes" id="UP000183557">
    <property type="component" value="Unassembled WGS sequence"/>
</dbReference>
<evidence type="ECO:0000313" key="1">
    <source>
        <dbReference type="EMBL" id="SFK37488.1"/>
    </source>
</evidence>
<dbReference type="Gene3D" id="3.30.1330.30">
    <property type="match status" value="1"/>
</dbReference>
<dbReference type="Pfam" id="PF07997">
    <property type="entry name" value="DUF1694"/>
    <property type="match status" value="1"/>
</dbReference>
<dbReference type="EMBL" id="FOSB01000012">
    <property type="protein sequence ID" value="SFK37488.1"/>
    <property type="molecule type" value="Genomic_DNA"/>
</dbReference>
<gene>
    <name evidence="1" type="ORF">SAMN04487936_11283</name>
</gene>
<name>A0A1I3Z0A3_HALDA</name>
<sequence length="148" mass="16949">MKKPNMEDYLQEGIYGSRETKPGERKKFLGTLRERALLTLTKGQVMQELGNEELAENMKQYPEAKLLLNGNVSYRFLSPYMDIADKYNIHHTTISNQESETDLGAVLTLDYAIEKETVTIEVEEKEKKDSTGENGMKGFFKSLFKPSE</sequence>
<proteinExistence type="predicted"/>
<dbReference type="RefSeq" id="WP_075037829.1">
    <property type="nucleotide sequence ID" value="NZ_FOSB01000012.1"/>
</dbReference>
<dbReference type="SUPFAM" id="SSF160515">
    <property type="entry name" value="YueI-like"/>
    <property type="match status" value="1"/>
</dbReference>
<dbReference type="InterPro" id="IPR012543">
    <property type="entry name" value="DUF1694"/>
</dbReference>
<organism evidence="1 2">
    <name type="scientific">Halobacillus dabanensis</name>
    <dbReference type="NCBI Taxonomy" id="240302"/>
    <lineage>
        <taxon>Bacteria</taxon>
        <taxon>Bacillati</taxon>
        <taxon>Bacillota</taxon>
        <taxon>Bacilli</taxon>
        <taxon>Bacillales</taxon>
        <taxon>Bacillaceae</taxon>
        <taxon>Halobacillus</taxon>
    </lineage>
</organism>
<dbReference type="PIRSF" id="PIRSF034303">
    <property type="entry name" value="DUF1694"/>
    <property type="match status" value="1"/>
</dbReference>
<reference evidence="2" key="1">
    <citation type="submission" date="2016-10" db="EMBL/GenBank/DDBJ databases">
        <authorList>
            <person name="Varghese N."/>
            <person name="Submissions S."/>
        </authorList>
    </citation>
    <scope>NUCLEOTIDE SEQUENCE [LARGE SCALE GENOMIC DNA]</scope>
    <source>
        <strain evidence="2">CGMCC 1.3704</strain>
    </source>
</reference>
<dbReference type="OrthoDB" id="95278at2"/>
<dbReference type="AlphaFoldDB" id="A0A1I3Z0A3"/>
<dbReference type="InterPro" id="IPR029064">
    <property type="entry name" value="Ribosomal_eL30-like_sf"/>
</dbReference>
<accession>A0A1I3Z0A3</accession>
<protein>
    <submittedName>
        <fullName evidence="1">Uncharacterized protein YueI</fullName>
    </submittedName>
</protein>
<keyword evidence="2" id="KW-1185">Reference proteome</keyword>